<evidence type="ECO:0000313" key="8">
    <source>
        <dbReference type="EMBL" id="MBD3923080.1"/>
    </source>
</evidence>
<evidence type="ECO:0000256" key="3">
    <source>
        <dbReference type="ARBA" id="ARBA00022840"/>
    </source>
</evidence>
<dbReference type="SUPFAM" id="SSF52540">
    <property type="entry name" value="P-loop containing nucleoside triphosphate hydrolases"/>
    <property type="match status" value="1"/>
</dbReference>
<dbReference type="Gene3D" id="3.40.50.300">
    <property type="entry name" value="P-loop containing nucleotide triphosphate hydrolases"/>
    <property type="match status" value="1"/>
</dbReference>
<dbReference type="SUPFAM" id="SSF48452">
    <property type="entry name" value="TPR-like"/>
    <property type="match status" value="1"/>
</dbReference>
<evidence type="ECO:0000259" key="7">
    <source>
        <dbReference type="PROSITE" id="PS51755"/>
    </source>
</evidence>
<dbReference type="SMART" id="SM00862">
    <property type="entry name" value="Trans_reg_C"/>
    <property type="match status" value="1"/>
</dbReference>
<comment type="similarity">
    <text evidence="1">Belongs to the AfsR/DnrI/RedD regulatory family.</text>
</comment>
<keyword evidence="4 5" id="KW-0238">DNA-binding</keyword>
<sequence length="1086" mass="116709">MLVFSTHADEPGQVRLQVLGPLRVWRDDTELALGPRQQEYLLALLLARVGRPTSVSELIDLLWDDDVPRSAINILQKYVGAIRRVLEPALAVRESGAFVQRRGGGYILSAVPGAVDLVDFRLHVEGARRHVASGRPDDASDDYARALALWHGPAGDGLTHSRTAVPLFAGLDNEFFDACVSAAALARTQGHSERVVQPLRLAAWMAPLHEPVQASLVDALAASGRQAEALSVLDGVRTRLVEELGVSPGHDLRAAHARALGEAADSAGTASRSSSTSTAVGPTPPHPRSPSDADGAGPSSLVGRAEELGTLMQSLDRAIDAHASLVLVEGEPGAGKTSLLEELGKAASQHGATVAWGRCLSHEGIPALWPWTQVLTELRRDQPPDVQAAAGVGELGRLLEPGDDSVLGGAVLPDSGAQFRLFEQAVSLVARASAGRPLVLVLDDMQWADLASLQMFKHVASQQPSRVLLVGILRDRAPRPGVDLSRTLAAVGRLAHHQRIHLGPLQPAEVAELVRRETGRAPTAAIARSIQARTEGNPFFVRELARLMADGNRAHAGEADRGVPSTVRDIVRDRMSTLDEVTQVVIQRAALMGREVDLRLLARASGLDVEACIALLDPADALALLTTNGTPFNLAFAHDLVRESVIQSTSPVELGRFHLQIAGALETAPSRDESDDERLAHHLRLAGPLADAERTTTALLRAGRRAISRSAFDSAATHLQGAAAISREAGLLELELSALSQLVAVIGMQSGYMGDADSTSALLERAETVARALGRERAAADFLFTHWAAHSQAIQLDRSGDLARRLLVEGERSEDPVVQAYGRHAWGIHQWDVGNVGDAYRFLSESNAVVRTRSRSWDDDEPLRHDLQLLSPAMLALNTVLHGKVTEGRALFGSIEADAGDHSYDVTVWSSFAVTAAALVSDTHWAARAADRGIAADPEHAYVFLGAYQRLGRCWSRALTGQDAEQATAEAEALIDAHLREPTRSGLTTWLALLAEMYLVCGRPAVAEDALDRAFDSIDTYGQRYAEGFVRLMQARLMHATGTSTSRVRMAAEEARSLARAREVHLFESQAADFIARLQDSHRINV</sequence>
<dbReference type="Gene3D" id="1.10.10.10">
    <property type="entry name" value="Winged helix-like DNA-binding domain superfamily/Winged helix DNA-binding domain"/>
    <property type="match status" value="1"/>
</dbReference>
<protein>
    <submittedName>
        <fullName evidence="8">AAA family ATPase</fullName>
    </submittedName>
</protein>
<proteinExistence type="inferred from homology"/>
<dbReference type="PROSITE" id="PS51755">
    <property type="entry name" value="OMPR_PHOB"/>
    <property type="match status" value="1"/>
</dbReference>
<dbReference type="InterPro" id="IPR011990">
    <property type="entry name" value="TPR-like_helical_dom_sf"/>
</dbReference>
<dbReference type="Pfam" id="PF13191">
    <property type="entry name" value="AAA_16"/>
    <property type="match status" value="1"/>
</dbReference>
<organism evidence="8 9">
    <name type="scientific">Nocardioides cavernae</name>
    <dbReference type="NCBI Taxonomy" id="1921566"/>
    <lineage>
        <taxon>Bacteria</taxon>
        <taxon>Bacillati</taxon>
        <taxon>Actinomycetota</taxon>
        <taxon>Actinomycetes</taxon>
        <taxon>Propionibacteriales</taxon>
        <taxon>Nocardioidaceae</taxon>
        <taxon>Nocardioides</taxon>
    </lineage>
</organism>
<gene>
    <name evidence="8" type="ORF">IEZ26_00480</name>
</gene>
<evidence type="ECO:0000313" key="9">
    <source>
        <dbReference type="Proteomes" id="UP000618818"/>
    </source>
</evidence>
<evidence type="ECO:0000256" key="6">
    <source>
        <dbReference type="SAM" id="MobiDB-lite"/>
    </source>
</evidence>
<name>A0ABR8N5B8_9ACTN</name>
<dbReference type="InterPro" id="IPR041664">
    <property type="entry name" value="AAA_16"/>
</dbReference>
<keyword evidence="3" id="KW-0067">ATP-binding</keyword>
<dbReference type="PANTHER" id="PTHR16305:SF35">
    <property type="entry name" value="TRANSCRIPTIONAL ACTIVATOR DOMAIN"/>
    <property type="match status" value="1"/>
</dbReference>
<dbReference type="Pfam" id="PF03704">
    <property type="entry name" value="BTAD"/>
    <property type="match status" value="1"/>
</dbReference>
<dbReference type="PANTHER" id="PTHR16305">
    <property type="entry name" value="TESTICULAR SOLUBLE ADENYLYL CYCLASE"/>
    <property type="match status" value="1"/>
</dbReference>
<evidence type="ECO:0000256" key="1">
    <source>
        <dbReference type="ARBA" id="ARBA00005820"/>
    </source>
</evidence>
<dbReference type="InterPro" id="IPR016032">
    <property type="entry name" value="Sig_transdc_resp-reg_C-effctor"/>
</dbReference>
<feature type="domain" description="OmpR/PhoB-type" evidence="7">
    <location>
        <begin position="5"/>
        <end position="110"/>
    </location>
</feature>
<evidence type="ECO:0000256" key="2">
    <source>
        <dbReference type="ARBA" id="ARBA00022741"/>
    </source>
</evidence>
<keyword evidence="2" id="KW-0547">Nucleotide-binding</keyword>
<dbReference type="SMART" id="SM01043">
    <property type="entry name" value="BTAD"/>
    <property type="match status" value="1"/>
</dbReference>
<dbReference type="SUPFAM" id="SSF46894">
    <property type="entry name" value="C-terminal effector domain of the bipartite response regulators"/>
    <property type="match status" value="1"/>
</dbReference>
<feature type="compositionally biased region" description="Low complexity" evidence="6">
    <location>
        <begin position="259"/>
        <end position="279"/>
    </location>
</feature>
<evidence type="ECO:0000256" key="5">
    <source>
        <dbReference type="PROSITE-ProRule" id="PRU01091"/>
    </source>
</evidence>
<dbReference type="InterPro" id="IPR005158">
    <property type="entry name" value="BTAD"/>
</dbReference>
<dbReference type="Pfam" id="PF00486">
    <property type="entry name" value="Trans_reg_C"/>
    <property type="match status" value="1"/>
</dbReference>
<reference evidence="8 9" key="1">
    <citation type="submission" date="2020-09" db="EMBL/GenBank/DDBJ databases">
        <title>novel species in genus Nocardioides.</title>
        <authorList>
            <person name="Zhang G."/>
        </authorList>
    </citation>
    <scope>NUCLEOTIDE SEQUENCE [LARGE SCALE GENOMIC DNA]</scope>
    <source>
        <strain evidence="8 9">KCTC 39551</strain>
    </source>
</reference>
<evidence type="ECO:0000256" key="4">
    <source>
        <dbReference type="ARBA" id="ARBA00023125"/>
    </source>
</evidence>
<dbReference type="InterPro" id="IPR027417">
    <property type="entry name" value="P-loop_NTPase"/>
</dbReference>
<dbReference type="Gene3D" id="1.25.40.10">
    <property type="entry name" value="Tetratricopeptide repeat domain"/>
    <property type="match status" value="1"/>
</dbReference>
<dbReference type="Proteomes" id="UP000618818">
    <property type="component" value="Unassembled WGS sequence"/>
</dbReference>
<keyword evidence="9" id="KW-1185">Reference proteome</keyword>
<dbReference type="CDD" id="cd15831">
    <property type="entry name" value="BTAD"/>
    <property type="match status" value="1"/>
</dbReference>
<dbReference type="InterPro" id="IPR001867">
    <property type="entry name" value="OmpR/PhoB-type_DNA-bd"/>
</dbReference>
<comment type="caution">
    <text evidence="8">The sequence shown here is derived from an EMBL/GenBank/DDBJ whole genome shotgun (WGS) entry which is preliminary data.</text>
</comment>
<feature type="DNA-binding region" description="OmpR/PhoB-type" evidence="5">
    <location>
        <begin position="5"/>
        <end position="110"/>
    </location>
</feature>
<accession>A0ABR8N5B8</accession>
<dbReference type="InterPro" id="IPR036388">
    <property type="entry name" value="WH-like_DNA-bd_sf"/>
</dbReference>
<dbReference type="EMBL" id="JACXYZ010000001">
    <property type="protein sequence ID" value="MBD3923080.1"/>
    <property type="molecule type" value="Genomic_DNA"/>
</dbReference>
<feature type="region of interest" description="Disordered" evidence="6">
    <location>
        <begin position="259"/>
        <end position="301"/>
    </location>
</feature>